<evidence type="ECO:0000313" key="2">
    <source>
        <dbReference type="EMBL" id="VDN27880.1"/>
    </source>
</evidence>
<keyword evidence="3" id="KW-1185">Reference proteome</keyword>
<feature type="compositionally biased region" description="Low complexity" evidence="1">
    <location>
        <begin position="9"/>
        <end position="20"/>
    </location>
</feature>
<reference evidence="2 3" key="1">
    <citation type="submission" date="2018-11" db="EMBL/GenBank/DDBJ databases">
        <authorList>
            <consortium name="Pathogen Informatics"/>
        </authorList>
    </citation>
    <scope>NUCLEOTIDE SEQUENCE [LARGE SCALE GENOMIC DNA]</scope>
</reference>
<organism evidence="2 3">
    <name type="scientific">Dibothriocephalus latus</name>
    <name type="common">Fish tapeworm</name>
    <name type="synonym">Diphyllobothrium latum</name>
    <dbReference type="NCBI Taxonomy" id="60516"/>
    <lineage>
        <taxon>Eukaryota</taxon>
        <taxon>Metazoa</taxon>
        <taxon>Spiralia</taxon>
        <taxon>Lophotrochozoa</taxon>
        <taxon>Platyhelminthes</taxon>
        <taxon>Cestoda</taxon>
        <taxon>Eucestoda</taxon>
        <taxon>Diphyllobothriidea</taxon>
        <taxon>Diphyllobothriidae</taxon>
        <taxon>Dibothriocephalus</taxon>
    </lineage>
</organism>
<sequence>MRSPFRLATSSSSILSGPLTSSCPMLPVTTRNCDLQPCPSWPASSQFSRILPP</sequence>
<protein>
    <submittedName>
        <fullName evidence="2">Uncharacterized protein</fullName>
    </submittedName>
</protein>
<dbReference type="AlphaFoldDB" id="A0A3P7MMR5"/>
<evidence type="ECO:0000256" key="1">
    <source>
        <dbReference type="SAM" id="MobiDB-lite"/>
    </source>
</evidence>
<dbReference type="PROSITE" id="PS51257">
    <property type="entry name" value="PROKAR_LIPOPROTEIN"/>
    <property type="match status" value="1"/>
</dbReference>
<accession>A0A3P7MMR5</accession>
<dbReference type="Proteomes" id="UP000281553">
    <property type="component" value="Unassembled WGS sequence"/>
</dbReference>
<evidence type="ECO:0000313" key="3">
    <source>
        <dbReference type="Proteomes" id="UP000281553"/>
    </source>
</evidence>
<proteinExistence type="predicted"/>
<gene>
    <name evidence="2" type="ORF">DILT_LOCUS15085</name>
</gene>
<name>A0A3P7MMR5_DIBLA</name>
<feature type="region of interest" description="Disordered" evidence="1">
    <location>
        <begin position="1"/>
        <end position="20"/>
    </location>
</feature>
<dbReference type="EMBL" id="UYRU01077220">
    <property type="protein sequence ID" value="VDN27880.1"/>
    <property type="molecule type" value="Genomic_DNA"/>
</dbReference>